<reference evidence="3" key="1">
    <citation type="journal article" date="2020" name="Stud. Mycol.">
        <title>101 Dothideomycetes genomes: a test case for predicting lifestyles and emergence of pathogens.</title>
        <authorList>
            <person name="Haridas S."/>
            <person name="Albert R."/>
            <person name="Binder M."/>
            <person name="Bloem J."/>
            <person name="Labutti K."/>
            <person name="Salamov A."/>
            <person name="Andreopoulos B."/>
            <person name="Baker S."/>
            <person name="Barry K."/>
            <person name="Bills G."/>
            <person name="Bluhm B."/>
            <person name="Cannon C."/>
            <person name="Castanera R."/>
            <person name="Culley D."/>
            <person name="Daum C."/>
            <person name="Ezra D."/>
            <person name="Gonzalez J."/>
            <person name="Henrissat B."/>
            <person name="Kuo A."/>
            <person name="Liang C."/>
            <person name="Lipzen A."/>
            <person name="Lutzoni F."/>
            <person name="Magnuson J."/>
            <person name="Mondo S."/>
            <person name="Nolan M."/>
            <person name="Ohm R."/>
            <person name="Pangilinan J."/>
            <person name="Park H.-J."/>
            <person name="Ramirez L."/>
            <person name="Alfaro M."/>
            <person name="Sun H."/>
            <person name="Tritt A."/>
            <person name="Yoshinaga Y."/>
            <person name="Zwiers L.-H."/>
            <person name="Turgeon B."/>
            <person name="Goodwin S."/>
            <person name="Spatafora J."/>
            <person name="Crous P."/>
            <person name="Grigoriev I."/>
        </authorList>
    </citation>
    <scope>NUCLEOTIDE SEQUENCE</scope>
    <source>
        <strain evidence="3">CBS 262.69</strain>
    </source>
</reference>
<protein>
    <submittedName>
        <fullName evidence="3">Uncharacterized protein</fullName>
    </submittedName>
</protein>
<dbReference type="AlphaFoldDB" id="A0A6G1HKA4"/>
<evidence type="ECO:0000313" key="3">
    <source>
        <dbReference type="EMBL" id="KAF2396289.1"/>
    </source>
</evidence>
<feature type="signal peptide" evidence="2">
    <location>
        <begin position="1"/>
        <end position="18"/>
    </location>
</feature>
<feature type="compositionally biased region" description="Polar residues" evidence="1">
    <location>
        <begin position="52"/>
        <end position="61"/>
    </location>
</feature>
<feature type="compositionally biased region" description="Pro residues" evidence="1">
    <location>
        <begin position="63"/>
        <end position="77"/>
    </location>
</feature>
<keyword evidence="4" id="KW-1185">Reference proteome</keyword>
<feature type="chain" id="PRO_5026138697" evidence="2">
    <location>
        <begin position="19"/>
        <end position="152"/>
    </location>
</feature>
<dbReference type="Proteomes" id="UP000799640">
    <property type="component" value="Unassembled WGS sequence"/>
</dbReference>
<dbReference type="EMBL" id="ML996707">
    <property type="protein sequence ID" value="KAF2396289.1"/>
    <property type="molecule type" value="Genomic_DNA"/>
</dbReference>
<evidence type="ECO:0000256" key="1">
    <source>
        <dbReference type="SAM" id="MobiDB-lite"/>
    </source>
</evidence>
<evidence type="ECO:0000313" key="4">
    <source>
        <dbReference type="Proteomes" id="UP000799640"/>
    </source>
</evidence>
<proteinExistence type="predicted"/>
<keyword evidence="2" id="KW-0732">Signal</keyword>
<organism evidence="3 4">
    <name type="scientific">Trichodelitschia bisporula</name>
    <dbReference type="NCBI Taxonomy" id="703511"/>
    <lineage>
        <taxon>Eukaryota</taxon>
        <taxon>Fungi</taxon>
        <taxon>Dikarya</taxon>
        <taxon>Ascomycota</taxon>
        <taxon>Pezizomycotina</taxon>
        <taxon>Dothideomycetes</taxon>
        <taxon>Dothideomycetes incertae sedis</taxon>
        <taxon>Phaeotrichales</taxon>
        <taxon>Phaeotrichaceae</taxon>
        <taxon>Trichodelitschia</taxon>
    </lineage>
</organism>
<feature type="region of interest" description="Disordered" evidence="1">
    <location>
        <begin position="52"/>
        <end position="77"/>
    </location>
</feature>
<gene>
    <name evidence="3" type="ORF">EJ06DRAFT_524692</name>
</gene>
<evidence type="ECO:0000256" key="2">
    <source>
        <dbReference type="SAM" id="SignalP"/>
    </source>
</evidence>
<name>A0A6G1HKA4_9PEZI</name>
<sequence length="152" mass="16298">MVQFATLLTLSFGSLALAQSQGWGGWRNSNGGTPPPWVQSAWSSAIQASATGSPVSRTTIRQPSPPPAIAQPSPPPAITQPQVCTVEIFSYTTQQPGLRTRTRTRTIIMNVVSTITSLITTTTESVAVETVIQENRERTVTTSTTVCGPQQW</sequence>
<accession>A0A6G1HKA4</accession>